<sequence>MMYLVDGEEFPLEMLTAEQTTNVLVELRAQAATVAGSGTLAAQIAELADWLEFLDEEAADEVRAETASDLRVALHAEQYAGIL</sequence>
<geneLocation type="plasmid" evidence="1 2">
    <name>pJCM12272</name>
</geneLocation>
<dbReference type="KEGG" id="malv:MALV_55620"/>
<dbReference type="RefSeq" id="WP_088304772.1">
    <property type="nucleotide sequence ID" value="NZ_AP022566.1"/>
</dbReference>
<dbReference type="EMBL" id="AP022566">
    <property type="protein sequence ID" value="BBX30437.1"/>
    <property type="molecule type" value="Genomic_DNA"/>
</dbReference>
<reference evidence="1 2" key="1">
    <citation type="journal article" date="2019" name="Emerg. Microbes Infect.">
        <title>Comprehensive subspecies identification of 175 nontuberculous mycobacteria species based on 7547 genomic profiles.</title>
        <authorList>
            <person name="Matsumoto Y."/>
            <person name="Kinjo T."/>
            <person name="Motooka D."/>
            <person name="Nabeya D."/>
            <person name="Jung N."/>
            <person name="Uechi K."/>
            <person name="Horii T."/>
            <person name="Iida T."/>
            <person name="Fujita J."/>
            <person name="Nakamura S."/>
        </authorList>
    </citation>
    <scope>NUCLEOTIDE SEQUENCE [LARGE SCALE GENOMIC DNA]</scope>
    <source>
        <strain evidence="1 2">JCM 12272</strain>
        <plasmid evidence="1">pJCM12272</plasmid>
    </source>
</reference>
<keyword evidence="1" id="KW-0614">Plasmid</keyword>
<dbReference type="Proteomes" id="UP000466906">
    <property type="component" value="Plasmid pJCM12272"/>
</dbReference>
<proteinExistence type="predicted"/>
<name>A0A6N4V3F4_9MYCO</name>
<organism evidence="1 2">
    <name type="scientific">Mycolicibacterium alvei</name>
    <dbReference type="NCBI Taxonomy" id="67081"/>
    <lineage>
        <taxon>Bacteria</taxon>
        <taxon>Bacillati</taxon>
        <taxon>Actinomycetota</taxon>
        <taxon>Actinomycetes</taxon>
        <taxon>Mycobacteriales</taxon>
        <taxon>Mycobacteriaceae</taxon>
        <taxon>Mycolicibacterium</taxon>
    </lineage>
</organism>
<keyword evidence="2" id="KW-1185">Reference proteome</keyword>
<protein>
    <submittedName>
        <fullName evidence="1">Uncharacterized protein</fullName>
    </submittedName>
</protein>
<evidence type="ECO:0000313" key="2">
    <source>
        <dbReference type="Proteomes" id="UP000466906"/>
    </source>
</evidence>
<accession>A0A6N4V3F4</accession>
<dbReference type="AlphaFoldDB" id="A0A6N4V3F4"/>
<evidence type="ECO:0000313" key="1">
    <source>
        <dbReference type="EMBL" id="BBX30437.1"/>
    </source>
</evidence>
<gene>
    <name evidence="1" type="ORF">MALV_55620</name>
</gene>